<proteinExistence type="predicted"/>
<accession>A0A8H9J6N7</accession>
<keyword evidence="2" id="KW-1185">Reference proteome</keyword>
<dbReference type="Proteomes" id="UP000658656">
    <property type="component" value="Unassembled WGS sequence"/>
</dbReference>
<dbReference type="AlphaFoldDB" id="A0A8H9J6N7"/>
<sequence>MGAPALTPQRGHGLEFVRSVIASRTVLAVTLVLVNFSRTAGQAVAATAAIASAMVRTSASVHTYGGIA</sequence>
<reference evidence="1" key="2">
    <citation type="submission" date="2020-09" db="EMBL/GenBank/DDBJ databases">
        <authorList>
            <person name="Sun Q."/>
            <person name="Zhou Y."/>
        </authorList>
    </citation>
    <scope>NUCLEOTIDE SEQUENCE</scope>
    <source>
        <strain evidence="1">CGMCC 4.7679</strain>
    </source>
</reference>
<evidence type="ECO:0000313" key="2">
    <source>
        <dbReference type="Proteomes" id="UP000658656"/>
    </source>
</evidence>
<evidence type="ECO:0000313" key="1">
    <source>
        <dbReference type="EMBL" id="GHF84641.1"/>
    </source>
</evidence>
<gene>
    <name evidence="1" type="ORF">GCM10017566_68420</name>
</gene>
<reference evidence="1" key="1">
    <citation type="journal article" date="2014" name="Int. J. Syst. Evol. Microbiol.">
        <title>Complete genome sequence of Corynebacterium casei LMG S-19264T (=DSM 44701T), isolated from a smear-ripened cheese.</title>
        <authorList>
            <consortium name="US DOE Joint Genome Institute (JGI-PGF)"/>
            <person name="Walter F."/>
            <person name="Albersmeier A."/>
            <person name="Kalinowski J."/>
            <person name="Ruckert C."/>
        </authorList>
    </citation>
    <scope>NUCLEOTIDE SEQUENCE</scope>
    <source>
        <strain evidence="1">CGMCC 4.7679</strain>
    </source>
</reference>
<organism evidence="1 2">
    <name type="scientific">Amycolatopsis bartoniae</name>
    <dbReference type="NCBI Taxonomy" id="941986"/>
    <lineage>
        <taxon>Bacteria</taxon>
        <taxon>Bacillati</taxon>
        <taxon>Actinomycetota</taxon>
        <taxon>Actinomycetes</taxon>
        <taxon>Pseudonocardiales</taxon>
        <taxon>Pseudonocardiaceae</taxon>
        <taxon>Amycolatopsis</taxon>
    </lineage>
</organism>
<name>A0A8H9J6N7_9PSEU</name>
<protein>
    <submittedName>
        <fullName evidence="1">Uncharacterized protein</fullName>
    </submittedName>
</protein>
<dbReference type="EMBL" id="BNAV01000017">
    <property type="protein sequence ID" value="GHF84641.1"/>
    <property type="molecule type" value="Genomic_DNA"/>
</dbReference>
<comment type="caution">
    <text evidence="1">The sequence shown here is derived from an EMBL/GenBank/DDBJ whole genome shotgun (WGS) entry which is preliminary data.</text>
</comment>